<dbReference type="Pfam" id="PF01883">
    <property type="entry name" value="FeS_assembly_P"/>
    <property type="match status" value="1"/>
</dbReference>
<gene>
    <name evidence="4" type="ORF">SAMN05660443_2123</name>
</gene>
<evidence type="ECO:0000313" key="5">
    <source>
        <dbReference type="Proteomes" id="UP000199058"/>
    </source>
</evidence>
<dbReference type="EMBL" id="FOLH01000004">
    <property type="protein sequence ID" value="SFC29707.1"/>
    <property type="molecule type" value="Genomic_DNA"/>
</dbReference>
<evidence type="ECO:0000259" key="3">
    <source>
        <dbReference type="Pfam" id="PF23451"/>
    </source>
</evidence>
<dbReference type="PANTHER" id="PTHR42831:SF3">
    <property type="entry name" value="1,2-PHENYLACETYL-COA EPOXIDASE, SUBUNIT D-RELATED"/>
    <property type="match status" value="1"/>
</dbReference>
<dbReference type="AlphaFoldDB" id="A0A1I1I057"/>
<evidence type="ECO:0000256" key="1">
    <source>
        <dbReference type="SAM" id="MobiDB-lite"/>
    </source>
</evidence>
<protein>
    <submittedName>
        <fullName evidence="4">Ring-1,2-phenylacetyl-CoA epoxidase subunit PaaD</fullName>
    </submittedName>
</protein>
<organism evidence="4 5">
    <name type="scientific">Marinospirillum celere</name>
    <dbReference type="NCBI Taxonomy" id="1122252"/>
    <lineage>
        <taxon>Bacteria</taxon>
        <taxon>Pseudomonadati</taxon>
        <taxon>Pseudomonadota</taxon>
        <taxon>Gammaproteobacteria</taxon>
        <taxon>Oceanospirillales</taxon>
        <taxon>Oceanospirillaceae</taxon>
        <taxon>Marinospirillum</taxon>
    </lineage>
</organism>
<feature type="region of interest" description="Disordered" evidence="1">
    <location>
        <begin position="1"/>
        <end position="22"/>
    </location>
</feature>
<dbReference type="InterPro" id="IPR056572">
    <property type="entry name" value="Zn_ribbon_PaaD"/>
</dbReference>
<dbReference type="RefSeq" id="WP_091963173.1">
    <property type="nucleotide sequence ID" value="NZ_FOLH01000004.1"/>
</dbReference>
<dbReference type="PANTHER" id="PTHR42831">
    <property type="entry name" value="FE-S PROTEIN MATURATION AUXILIARY FACTOR YITW"/>
    <property type="match status" value="1"/>
</dbReference>
<dbReference type="Pfam" id="PF23451">
    <property type="entry name" value="Zn_ribbon_PaaD"/>
    <property type="match status" value="1"/>
</dbReference>
<evidence type="ECO:0000259" key="2">
    <source>
        <dbReference type="Pfam" id="PF01883"/>
    </source>
</evidence>
<accession>A0A1I1I057</accession>
<evidence type="ECO:0000313" key="4">
    <source>
        <dbReference type="EMBL" id="SFC29707.1"/>
    </source>
</evidence>
<dbReference type="Gene3D" id="3.30.300.130">
    <property type="entry name" value="Fe-S cluster assembly (FSCA)"/>
    <property type="match status" value="1"/>
</dbReference>
<dbReference type="InterPro" id="IPR034904">
    <property type="entry name" value="FSCA_dom_sf"/>
</dbReference>
<dbReference type="OrthoDB" id="3684942at2"/>
<name>A0A1I1I057_9GAMM</name>
<feature type="domain" description="MIP18 family-like" evidence="2">
    <location>
        <begin position="37"/>
        <end position="108"/>
    </location>
</feature>
<reference evidence="4 5" key="1">
    <citation type="submission" date="2016-10" db="EMBL/GenBank/DDBJ databases">
        <authorList>
            <person name="de Groot N.N."/>
        </authorList>
    </citation>
    <scope>NUCLEOTIDE SEQUENCE [LARGE SCALE GENOMIC DNA]</scope>
    <source>
        <strain evidence="4 5">DSM 18438</strain>
    </source>
</reference>
<feature type="domain" description="PaaD zinc beta ribbon" evidence="3">
    <location>
        <begin position="141"/>
        <end position="191"/>
    </location>
</feature>
<dbReference type="Proteomes" id="UP000199058">
    <property type="component" value="Unassembled WGS sequence"/>
</dbReference>
<sequence length="193" mass="21349">MLRPGKQAPKPAAVPGTGHLLASDRLPMNASSERLTEDQLLAVLQEVKDPEVPVVSVLELGIIRKLEWREEQLRVEVTPTYSGCPATELIEQMIQQALEQAGVRQVEVVSVLTPAWTTDWITEEGREKLRAYGIAPPQGSASKMSLLGHSEEIVCPQCGSHNTRQISEFGSTACKALYQCQDCQEPFDYFKCI</sequence>
<dbReference type="STRING" id="1122252.SAMN05660443_2123"/>
<dbReference type="NCBIfam" id="TIGR02159">
    <property type="entry name" value="PA_CoA_Oxy4"/>
    <property type="match status" value="1"/>
</dbReference>
<dbReference type="InterPro" id="IPR002744">
    <property type="entry name" value="MIP18-like"/>
</dbReference>
<dbReference type="InterPro" id="IPR052339">
    <property type="entry name" value="Fe-S_Maturation_MIP18"/>
</dbReference>
<dbReference type="SUPFAM" id="SSF117916">
    <property type="entry name" value="Fe-S cluster assembly (FSCA) domain-like"/>
    <property type="match status" value="1"/>
</dbReference>
<proteinExistence type="predicted"/>
<dbReference type="InterPro" id="IPR011883">
    <property type="entry name" value="PaaD-like"/>
</dbReference>
<keyword evidence="5" id="KW-1185">Reference proteome</keyword>